<dbReference type="NCBIfam" id="TIGR02607">
    <property type="entry name" value="antidote_HigA"/>
    <property type="match status" value="1"/>
</dbReference>
<protein>
    <submittedName>
        <fullName evidence="3">Plasmid maintenance system antidote protein</fullName>
    </submittedName>
</protein>
<organism evidence="3">
    <name type="scientific">Siphoviridae sp. ctxdc10</name>
    <dbReference type="NCBI Taxonomy" id="2825740"/>
    <lineage>
        <taxon>Viruses</taxon>
        <taxon>Duplodnaviria</taxon>
        <taxon>Heunggongvirae</taxon>
        <taxon>Uroviricota</taxon>
        <taxon>Caudoviricetes</taxon>
    </lineage>
</organism>
<dbReference type="GO" id="GO:0003677">
    <property type="term" value="F:DNA binding"/>
    <property type="evidence" value="ECO:0007669"/>
    <property type="project" value="UniProtKB-KW"/>
</dbReference>
<keyword evidence="1" id="KW-0238">DNA-binding</keyword>
<proteinExistence type="predicted"/>
<sequence>METTRKIYREDELIPFEPTHPGEILKEELESRGISQRKFAEIIGIQYTALNEIVNRKRSISTDFAIMLEAALGIDAIFWVNLQTRYNMQTARKDSKLLERIKRIRRVAAIL</sequence>
<dbReference type="PANTHER" id="PTHR36924">
    <property type="entry name" value="ANTITOXIN HIGA-1"/>
    <property type="match status" value="1"/>
</dbReference>
<dbReference type="InterPro" id="IPR013430">
    <property type="entry name" value="Toxin_antidote_HigA"/>
</dbReference>
<dbReference type="CDD" id="cd00093">
    <property type="entry name" value="HTH_XRE"/>
    <property type="match status" value="1"/>
</dbReference>
<accession>A0A8S5TSC3</accession>
<dbReference type="PROSITE" id="PS50943">
    <property type="entry name" value="HTH_CROC1"/>
    <property type="match status" value="1"/>
</dbReference>
<evidence type="ECO:0000259" key="2">
    <source>
        <dbReference type="PROSITE" id="PS50943"/>
    </source>
</evidence>
<evidence type="ECO:0000313" key="3">
    <source>
        <dbReference type="EMBL" id="DAF85083.1"/>
    </source>
</evidence>
<dbReference type="Pfam" id="PF01381">
    <property type="entry name" value="HTH_3"/>
    <property type="match status" value="1"/>
</dbReference>
<dbReference type="EMBL" id="BK015918">
    <property type="protein sequence ID" value="DAF85083.1"/>
    <property type="molecule type" value="Genomic_DNA"/>
</dbReference>
<evidence type="ECO:0000256" key="1">
    <source>
        <dbReference type="ARBA" id="ARBA00023125"/>
    </source>
</evidence>
<dbReference type="InterPro" id="IPR010982">
    <property type="entry name" value="Lambda_DNA-bd_dom_sf"/>
</dbReference>
<reference evidence="3" key="1">
    <citation type="journal article" date="2021" name="Proc. Natl. Acad. Sci. U.S.A.">
        <title>A Catalog of Tens of Thousands of Viruses from Human Metagenomes Reveals Hidden Associations with Chronic Diseases.</title>
        <authorList>
            <person name="Tisza M.J."/>
            <person name="Buck C.B."/>
        </authorList>
    </citation>
    <scope>NUCLEOTIDE SEQUENCE</scope>
    <source>
        <strain evidence="3">Ctxdc10</strain>
    </source>
</reference>
<dbReference type="SUPFAM" id="SSF47413">
    <property type="entry name" value="lambda repressor-like DNA-binding domains"/>
    <property type="match status" value="1"/>
</dbReference>
<dbReference type="Gene3D" id="1.10.260.40">
    <property type="entry name" value="lambda repressor-like DNA-binding domains"/>
    <property type="match status" value="1"/>
</dbReference>
<dbReference type="SMART" id="SM00530">
    <property type="entry name" value="HTH_XRE"/>
    <property type="match status" value="1"/>
</dbReference>
<feature type="domain" description="HTH cro/C1-type" evidence="2">
    <location>
        <begin position="25"/>
        <end position="79"/>
    </location>
</feature>
<name>A0A8S5TSC3_9CAUD</name>
<dbReference type="InterPro" id="IPR001387">
    <property type="entry name" value="Cro/C1-type_HTH"/>
</dbReference>
<dbReference type="PANTHER" id="PTHR36924:SF1">
    <property type="entry name" value="ANTITOXIN HIGA-1"/>
    <property type="match status" value="1"/>
</dbReference>